<organism evidence="5 6">
    <name type="scientific">Pristionchus entomophagus</name>
    <dbReference type="NCBI Taxonomy" id="358040"/>
    <lineage>
        <taxon>Eukaryota</taxon>
        <taxon>Metazoa</taxon>
        <taxon>Ecdysozoa</taxon>
        <taxon>Nematoda</taxon>
        <taxon>Chromadorea</taxon>
        <taxon>Rhabditida</taxon>
        <taxon>Rhabditina</taxon>
        <taxon>Diplogasteromorpha</taxon>
        <taxon>Diplogasteroidea</taxon>
        <taxon>Neodiplogasteridae</taxon>
        <taxon>Pristionchus</taxon>
    </lineage>
</organism>
<dbReference type="Pfam" id="PF00104">
    <property type="entry name" value="Hormone_recep"/>
    <property type="match status" value="1"/>
</dbReference>
<comment type="caution">
    <text evidence="5">The sequence shown here is derived from an EMBL/GenBank/DDBJ whole genome shotgun (WGS) entry which is preliminary data.</text>
</comment>
<keyword evidence="6" id="KW-1185">Reference proteome</keyword>
<protein>
    <recommendedName>
        <fullName evidence="4">NR LBD domain-containing protein</fullName>
    </recommendedName>
</protein>
<proteinExistence type="predicted"/>
<dbReference type="Gene3D" id="1.10.565.10">
    <property type="entry name" value="Retinoid X Receptor"/>
    <property type="match status" value="1"/>
</dbReference>
<dbReference type="PANTHER" id="PTHR46011">
    <property type="entry name" value="NUCLEAR HORMONE RECEPTOR FAMILY MEMBER NHR-86-RELATED"/>
    <property type="match status" value="1"/>
</dbReference>
<evidence type="ECO:0000313" key="6">
    <source>
        <dbReference type="Proteomes" id="UP001432027"/>
    </source>
</evidence>
<feature type="non-terminal residue" evidence="5">
    <location>
        <position position="1"/>
    </location>
</feature>
<keyword evidence="3" id="KW-0675">Receptor</keyword>
<dbReference type="PANTHER" id="PTHR46011:SF6">
    <property type="entry name" value="HIGH ZINC ACTIVATED NUCLEAR RECEPTOR PROTEIN"/>
    <property type="match status" value="1"/>
</dbReference>
<dbReference type="GO" id="GO:0003700">
    <property type="term" value="F:DNA-binding transcription factor activity"/>
    <property type="evidence" value="ECO:0007669"/>
    <property type="project" value="TreeGrafter"/>
</dbReference>
<dbReference type="SMART" id="SM00430">
    <property type="entry name" value="HOLI"/>
    <property type="match status" value="1"/>
</dbReference>
<evidence type="ECO:0000256" key="2">
    <source>
        <dbReference type="ARBA" id="ARBA00023163"/>
    </source>
</evidence>
<sequence length="244" mass="27712">FSLMCQILKSGETGTKPASFPLSQGDHDGSKIRFTPVTFSMCVPLGRIFLSAVYDFAKMAFPDFAALEDEHKGLCISKCVQMVSMLDGSYRAEHHFPNDLDTHFTSYTTIANGETFETFLDDCSYVANKEEAIEAMKSSLTRTKSMCRELFHRLKPDSVEFTSLLGLGFWNNGVSFVNEELSAAVQRNRAQILKEMHQVYKSRRKIDYASRLGELLSLLDNMEENATLTIQDVQVYRLYNVYNE</sequence>
<dbReference type="Proteomes" id="UP001432027">
    <property type="component" value="Unassembled WGS sequence"/>
</dbReference>
<dbReference type="SUPFAM" id="SSF48508">
    <property type="entry name" value="Nuclear receptor ligand-binding domain"/>
    <property type="match status" value="1"/>
</dbReference>
<dbReference type="PROSITE" id="PS51843">
    <property type="entry name" value="NR_LBD"/>
    <property type="match status" value="1"/>
</dbReference>
<evidence type="ECO:0000256" key="1">
    <source>
        <dbReference type="ARBA" id="ARBA00023015"/>
    </source>
</evidence>
<evidence type="ECO:0000259" key="4">
    <source>
        <dbReference type="PROSITE" id="PS51843"/>
    </source>
</evidence>
<dbReference type="AlphaFoldDB" id="A0AAV5SQA5"/>
<gene>
    <name evidence="5" type="ORF">PENTCL1PPCAC_7716</name>
</gene>
<feature type="non-terminal residue" evidence="5">
    <location>
        <position position="244"/>
    </location>
</feature>
<feature type="domain" description="NR LBD" evidence="4">
    <location>
        <begin position="1"/>
        <end position="244"/>
    </location>
</feature>
<evidence type="ECO:0000313" key="5">
    <source>
        <dbReference type="EMBL" id="GMS85541.1"/>
    </source>
</evidence>
<dbReference type="InterPro" id="IPR035500">
    <property type="entry name" value="NHR-like_dom_sf"/>
</dbReference>
<keyword evidence="2" id="KW-0804">Transcription</keyword>
<keyword evidence="1" id="KW-0805">Transcription regulation</keyword>
<dbReference type="InterPro" id="IPR000536">
    <property type="entry name" value="Nucl_hrmn_rcpt_lig-bd"/>
</dbReference>
<name>A0AAV5SQA5_9BILA</name>
<accession>A0AAV5SQA5</accession>
<dbReference type="EMBL" id="BTSX01000002">
    <property type="protein sequence ID" value="GMS85541.1"/>
    <property type="molecule type" value="Genomic_DNA"/>
</dbReference>
<evidence type="ECO:0000256" key="3">
    <source>
        <dbReference type="ARBA" id="ARBA00023170"/>
    </source>
</evidence>
<dbReference type="GO" id="GO:0005634">
    <property type="term" value="C:nucleus"/>
    <property type="evidence" value="ECO:0007669"/>
    <property type="project" value="TreeGrafter"/>
</dbReference>
<reference evidence="5" key="1">
    <citation type="submission" date="2023-10" db="EMBL/GenBank/DDBJ databases">
        <title>Genome assembly of Pristionchus species.</title>
        <authorList>
            <person name="Yoshida K."/>
            <person name="Sommer R.J."/>
        </authorList>
    </citation>
    <scope>NUCLEOTIDE SEQUENCE</scope>
    <source>
        <strain evidence="5">RS0144</strain>
    </source>
</reference>